<feature type="domain" description="Gfo/Idh/MocA-like oxidoreductase N-terminal" evidence="2">
    <location>
        <begin position="16"/>
        <end position="126"/>
    </location>
</feature>
<reference evidence="4 5" key="1">
    <citation type="submission" date="2012-02" db="EMBL/GenBank/DDBJ databases">
        <title>Complete genome sequence of Actinoplanes missouriensis 431 (= NBRC 102363).</title>
        <authorList>
            <person name="Ohnishi Y."/>
            <person name="Ishikawa J."/>
            <person name="Sekine M."/>
            <person name="Hosoyama A."/>
            <person name="Harada T."/>
            <person name="Narita H."/>
            <person name="Hata T."/>
            <person name="Konno Y."/>
            <person name="Tutikane K."/>
            <person name="Fujita N."/>
            <person name="Horinouchi S."/>
            <person name="Hayakawa M."/>
        </authorList>
    </citation>
    <scope>NUCLEOTIDE SEQUENCE [LARGE SCALE GENOMIC DNA]</scope>
    <source>
        <strain evidence="5">ATCC 14538 / DSM 43046 / CBS 188.64 / JCM 3121 / NBRC 102363 / NCIMB 12654 / NRRL B-3342 / UNCC 431</strain>
    </source>
</reference>
<dbReference type="HOGENOM" id="CLU_023194_17_0_11"/>
<organism evidence="4 5">
    <name type="scientific">Actinoplanes missouriensis (strain ATCC 14538 / DSM 43046 / CBS 188.64 / JCM 3121 / NBRC 102363 / NCIMB 12654 / NRRL B-3342 / UNCC 431)</name>
    <dbReference type="NCBI Taxonomy" id="512565"/>
    <lineage>
        <taxon>Bacteria</taxon>
        <taxon>Bacillati</taxon>
        <taxon>Actinomycetota</taxon>
        <taxon>Actinomycetes</taxon>
        <taxon>Micromonosporales</taxon>
        <taxon>Micromonosporaceae</taxon>
        <taxon>Actinoplanes</taxon>
    </lineage>
</organism>
<dbReference type="PANTHER" id="PTHR43818:SF11">
    <property type="entry name" value="BCDNA.GH03377"/>
    <property type="match status" value="1"/>
</dbReference>
<dbReference type="KEGG" id="ams:AMIS_4860"/>
<dbReference type="Gene3D" id="3.30.360.10">
    <property type="entry name" value="Dihydrodipicolinate Reductase, domain 2"/>
    <property type="match status" value="1"/>
</dbReference>
<feature type="domain" description="GFO/IDH/MocA-like oxidoreductase" evidence="3">
    <location>
        <begin position="145"/>
        <end position="288"/>
    </location>
</feature>
<dbReference type="Pfam" id="PF22725">
    <property type="entry name" value="GFO_IDH_MocA_C3"/>
    <property type="match status" value="1"/>
</dbReference>
<evidence type="ECO:0000256" key="1">
    <source>
        <dbReference type="ARBA" id="ARBA00023002"/>
    </source>
</evidence>
<dbReference type="Proteomes" id="UP000007882">
    <property type="component" value="Chromosome"/>
</dbReference>
<dbReference type="InterPro" id="IPR000683">
    <property type="entry name" value="Gfo/Idh/MocA-like_OxRdtase_N"/>
</dbReference>
<sequence length="381" mass="40572">MTLLTVLPKGLSVNLGVAVIGMGWMGRVHTRAYLRVRQHYPDLPAPMLVAVADDVPGRAAEAVDQFGFASDVADWRTLVHDPRIQAVSVTAPNFLHREISAAFVAAGKHLWIEKPVGLSAADARAIIGPGQVTVGFNYRHAPAVAKARELIRTGVIGTVTHARFSFCSDYAASPDDALTWRFERDRGGNGVLGDLGSHAVDLIRHLLGEIVEVSADSAILIPQRRRALGATSGHQRGTGEPGPVENEDWFAALLRLESGARVTCEASRIAQEDPNHYGFTIYGTRGVVSWDFRRMGELRLGDATIFAGPGDGDFGAFQPGAAIAMSYDDLKVIEAACFLRSIVTGVPQGPGLSDAIRAAVVLEAISASAASGRNRIVLPGI</sequence>
<dbReference type="InterPro" id="IPR036291">
    <property type="entry name" value="NAD(P)-bd_dom_sf"/>
</dbReference>
<dbReference type="GO" id="GO:0016491">
    <property type="term" value="F:oxidoreductase activity"/>
    <property type="evidence" value="ECO:0007669"/>
    <property type="project" value="UniProtKB-KW"/>
</dbReference>
<dbReference type="eggNOG" id="COG0673">
    <property type="taxonomic scope" value="Bacteria"/>
</dbReference>
<dbReference type="Gene3D" id="3.40.50.720">
    <property type="entry name" value="NAD(P)-binding Rossmann-like Domain"/>
    <property type="match status" value="1"/>
</dbReference>
<evidence type="ECO:0000313" key="5">
    <source>
        <dbReference type="Proteomes" id="UP000007882"/>
    </source>
</evidence>
<dbReference type="InterPro" id="IPR055170">
    <property type="entry name" value="GFO_IDH_MocA-like_dom"/>
</dbReference>
<dbReference type="GO" id="GO:0000166">
    <property type="term" value="F:nucleotide binding"/>
    <property type="evidence" value="ECO:0007669"/>
    <property type="project" value="InterPro"/>
</dbReference>
<evidence type="ECO:0000313" key="4">
    <source>
        <dbReference type="EMBL" id="BAL85706.1"/>
    </source>
</evidence>
<dbReference type="InterPro" id="IPR050463">
    <property type="entry name" value="Gfo/Idh/MocA_oxidrdct_glycsds"/>
</dbReference>
<dbReference type="Pfam" id="PF01408">
    <property type="entry name" value="GFO_IDH_MocA"/>
    <property type="match status" value="1"/>
</dbReference>
<name>I0GY69_ACTM4</name>
<protein>
    <submittedName>
        <fullName evidence="4">Putative oxidoreductase</fullName>
    </submittedName>
</protein>
<dbReference type="PANTHER" id="PTHR43818">
    <property type="entry name" value="BCDNA.GH03377"/>
    <property type="match status" value="1"/>
</dbReference>
<gene>
    <name evidence="4" type="ordered locus">AMIS_4860</name>
</gene>
<keyword evidence="1" id="KW-0560">Oxidoreductase</keyword>
<dbReference type="AlphaFoldDB" id="I0GY69"/>
<proteinExistence type="predicted"/>
<keyword evidence="5" id="KW-1185">Reference proteome</keyword>
<evidence type="ECO:0000259" key="2">
    <source>
        <dbReference type="Pfam" id="PF01408"/>
    </source>
</evidence>
<evidence type="ECO:0000259" key="3">
    <source>
        <dbReference type="Pfam" id="PF22725"/>
    </source>
</evidence>
<dbReference type="PATRIC" id="fig|512565.3.peg.489"/>
<accession>I0GY69</accession>
<dbReference type="SUPFAM" id="SSF55347">
    <property type="entry name" value="Glyceraldehyde-3-phosphate dehydrogenase-like, C-terminal domain"/>
    <property type="match status" value="1"/>
</dbReference>
<dbReference type="SUPFAM" id="SSF51735">
    <property type="entry name" value="NAD(P)-binding Rossmann-fold domains"/>
    <property type="match status" value="1"/>
</dbReference>
<dbReference type="EMBL" id="AP012319">
    <property type="protein sequence ID" value="BAL85706.1"/>
    <property type="molecule type" value="Genomic_DNA"/>
</dbReference>
<dbReference type="STRING" id="512565.AMIS_4860"/>